<reference evidence="2" key="1">
    <citation type="submission" date="2023-03" db="EMBL/GenBank/DDBJ databases">
        <title>Massive genome expansion in bonnet fungi (Mycena s.s.) driven by repeated elements and novel gene families across ecological guilds.</title>
        <authorList>
            <consortium name="Lawrence Berkeley National Laboratory"/>
            <person name="Harder C.B."/>
            <person name="Miyauchi S."/>
            <person name="Viragh M."/>
            <person name="Kuo A."/>
            <person name="Thoen E."/>
            <person name="Andreopoulos B."/>
            <person name="Lu D."/>
            <person name="Skrede I."/>
            <person name="Drula E."/>
            <person name="Henrissat B."/>
            <person name="Morin E."/>
            <person name="Kohler A."/>
            <person name="Barry K."/>
            <person name="LaButti K."/>
            <person name="Morin E."/>
            <person name="Salamov A."/>
            <person name="Lipzen A."/>
            <person name="Mereny Z."/>
            <person name="Hegedus B."/>
            <person name="Baldrian P."/>
            <person name="Stursova M."/>
            <person name="Weitz H."/>
            <person name="Taylor A."/>
            <person name="Grigoriev I.V."/>
            <person name="Nagy L.G."/>
            <person name="Martin F."/>
            <person name="Kauserud H."/>
        </authorList>
    </citation>
    <scope>NUCLEOTIDE SEQUENCE</scope>
    <source>
        <strain evidence="2">CBHHK182m</strain>
    </source>
</reference>
<dbReference type="EMBL" id="JARKIB010000212">
    <property type="protein sequence ID" value="KAJ7723240.1"/>
    <property type="molecule type" value="Genomic_DNA"/>
</dbReference>
<sequence>MYPSILFFYFGYEKAWAQARAQGFRPRTQGSGSGLENLKPEPAQAEPEPGHPGRAGPATSLSVWQLAFGGHLFSTVTESLGSPFTPDAGIQRRPMVISAFHSLMWGAGVRDFGDAFVGGGGGSAGSSHPGVTFVGINADYQHQHRLGRRYALLVRVYLYGGFCIRAGDSAMRRVWDWVACRVSFFLCSSIFLDSFFPWRLTLEVDGDGGNCGGAHPLSGVVAFAGAVPLWVHPLPISFFPFAPRSIRDRSVAFRAAPISARILAAPRFLTAGAVWALSFLSLPSSS</sequence>
<dbReference type="Proteomes" id="UP001215598">
    <property type="component" value="Unassembled WGS sequence"/>
</dbReference>
<keyword evidence="3" id="KW-1185">Reference proteome</keyword>
<organism evidence="2 3">
    <name type="scientific">Mycena metata</name>
    <dbReference type="NCBI Taxonomy" id="1033252"/>
    <lineage>
        <taxon>Eukaryota</taxon>
        <taxon>Fungi</taxon>
        <taxon>Dikarya</taxon>
        <taxon>Basidiomycota</taxon>
        <taxon>Agaricomycotina</taxon>
        <taxon>Agaricomycetes</taxon>
        <taxon>Agaricomycetidae</taxon>
        <taxon>Agaricales</taxon>
        <taxon>Marasmiineae</taxon>
        <taxon>Mycenaceae</taxon>
        <taxon>Mycena</taxon>
    </lineage>
</organism>
<dbReference type="AlphaFoldDB" id="A0AAD7HMI5"/>
<comment type="caution">
    <text evidence="2">The sequence shown here is derived from an EMBL/GenBank/DDBJ whole genome shotgun (WGS) entry which is preliminary data.</text>
</comment>
<name>A0AAD7HMI5_9AGAR</name>
<gene>
    <name evidence="2" type="ORF">B0H16DRAFT_1787972</name>
</gene>
<protein>
    <submittedName>
        <fullName evidence="2">Uncharacterized protein</fullName>
    </submittedName>
</protein>
<evidence type="ECO:0000313" key="3">
    <source>
        <dbReference type="Proteomes" id="UP001215598"/>
    </source>
</evidence>
<feature type="region of interest" description="Disordered" evidence="1">
    <location>
        <begin position="23"/>
        <end position="57"/>
    </location>
</feature>
<evidence type="ECO:0000256" key="1">
    <source>
        <dbReference type="SAM" id="MobiDB-lite"/>
    </source>
</evidence>
<proteinExistence type="predicted"/>
<accession>A0AAD7HMI5</accession>
<evidence type="ECO:0000313" key="2">
    <source>
        <dbReference type="EMBL" id="KAJ7723240.1"/>
    </source>
</evidence>